<dbReference type="GeneID" id="120276943"/>
<dbReference type="EC" id="2.7.1.130" evidence="2"/>
<name>A0AB40CLZ2_DIOCR</name>
<evidence type="ECO:0000256" key="5">
    <source>
        <dbReference type="ARBA" id="ARBA00022679"/>
    </source>
</evidence>
<dbReference type="GO" id="GO:0016020">
    <property type="term" value="C:membrane"/>
    <property type="evidence" value="ECO:0007669"/>
    <property type="project" value="GOC"/>
</dbReference>
<sequence>MIRYEESDKLELPLRESMERLRKLVALMAITPDSRLSELPFHQRGLLVPVFSFASSLYGLSLSLRHRLFLSSHLPTHRLPVPVISVGNLTWGGNGKTPMVEFIASFFDEIGIPPLVLTRGYGGGDEVKMLKSHLLPTSARIGAGSNRKAIADSLFERYGFMDAKLLLEKLSWSCKSGSSSVDEKIGVVVLDDGMQHWSLFRDVEIVMVNGLMPWGNNHLIPRGPLREPLTALSRADVVVVHHADLVSDTELENVKSTIRKVSASIPIFFSRLSPSYFFEIKNYSNKLPLSVVRGMVVLCVSAIGFPDAFVQGLCKLGPLHVDRLDFSDHHLMESNDIALVTEKVQMLENEFKVKAVIVMTEKDYYRDPVILKQLHDSKVFILCSSLQFLPSNEQSTRDFTRKLRKLLQNKIEFQ</sequence>
<keyword evidence="10" id="KW-1185">Reference proteome</keyword>
<dbReference type="InterPro" id="IPR003758">
    <property type="entry name" value="LpxK"/>
</dbReference>
<keyword evidence="8" id="KW-0067">ATP-binding</keyword>
<dbReference type="PANTHER" id="PTHR42724">
    <property type="entry name" value="TETRAACYLDISACCHARIDE 4'-KINASE"/>
    <property type="match status" value="1"/>
</dbReference>
<reference evidence="11" key="1">
    <citation type="submission" date="2025-08" db="UniProtKB">
        <authorList>
            <consortium name="RefSeq"/>
        </authorList>
    </citation>
    <scope>IDENTIFICATION</scope>
</reference>
<dbReference type="RefSeq" id="XP_039139617.1">
    <property type="nucleotide sequence ID" value="XM_039283683.1"/>
</dbReference>
<evidence type="ECO:0000256" key="7">
    <source>
        <dbReference type="ARBA" id="ARBA00022777"/>
    </source>
</evidence>
<dbReference type="GO" id="GO:0009029">
    <property type="term" value="F:lipid-A 4'-kinase activity"/>
    <property type="evidence" value="ECO:0007669"/>
    <property type="project" value="UniProtKB-EC"/>
</dbReference>
<protein>
    <recommendedName>
        <fullName evidence="2">tetraacyldisaccharide 4'-kinase</fullName>
        <ecNumber evidence="2">2.7.1.130</ecNumber>
    </recommendedName>
</protein>
<keyword evidence="6" id="KW-0547">Nucleotide-binding</keyword>
<dbReference type="HAMAP" id="MF_00409">
    <property type="entry name" value="LpxK"/>
    <property type="match status" value="1"/>
</dbReference>
<dbReference type="PANTHER" id="PTHR42724:SF1">
    <property type="entry name" value="TETRAACYLDISACCHARIDE 4'-KINASE, MITOCHONDRIAL-RELATED"/>
    <property type="match status" value="1"/>
</dbReference>
<organism evidence="10 11">
    <name type="scientific">Dioscorea cayennensis subsp. rotundata</name>
    <name type="common">White Guinea yam</name>
    <name type="synonym">Dioscorea rotundata</name>
    <dbReference type="NCBI Taxonomy" id="55577"/>
    <lineage>
        <taxon>Eukaryota</taxon>
        <taxon>Viridiplantae</taxon>
        <taxon>Streptophyta</taxon>
        <taxon>Embryophyta</taxon>
        <taxon>Tracheophyta</taxon>
        <taxon>Spermatophyta</taxon>
        <taxon>Magnoliopsida</taxon>
        <taxon>Liliopsida</taxon>
        <taxon>Dioscoreales</taxon>
        <taxon>Dioscoreaceae</taxon>
        <taxon>Dioscorea</taxon>
    </lineage>
</organism>
<evidence type="ECO:0000256" key="1">
    <source>
        <dbReference type="ARBA" id="ARBA00004870"/>
    </source>
</evidence>
<dbReference type="Proteomes" id="UP001515500">
    <property type="component" value="Chromosome 15"/>
</dbReference>
<evidence type="ECO:0000256" key="2">
    <source>
        <dbReference type="ARBA" id="ARBA00012071"/>
    </source>
</evidence>
<proteinExistence type="inferred from homology"/>
<dbReference type="Pfam" id="PF02606">
    <property type="entry name" value="LpxK"/>
    <property type="match status" value="1"/>
</dbReference>
<accession>A0AB40CLZ2</accession>
<evidence type="ECO:0000256" key="8">
    <source>
        <dbReference type="ARBA" id="ARBA00022840"/>
    </source>
</evidence>
<keyword evidence="3" id="KW-0444">Lipid biosynthesis</keyword>
<keyword evidence="5" id="KW-0808">Transferase</keyword>
<keyword evidence="9" id="KW-0443">Lipid metabolism</keyword>
<evidence type="ECO:0000256" key="3">
    <source>
        <dbReference type="ARBA" id="ARBA00022516"/>
    </source>
</evidence>
<evidence type="ECO:0000313" key="11">
    <source>
        <dbReference type="RefSeq" id="XP_039139617.1"/>
    </source>
</evidence>
<gene>
    <name evidence="11" type="primary">LOC120276943</name>
</gene>
<dbReference type="NCBIfam" id="TIGR00682">
    <property type="entry name" value="lpxK"/>
    <property type="match status" value="1"/>
</dbReference>
<dbReference type="GO" id="GO:0009245">
    <property type="term" value="P:lipid A biosynthetic process"/>
    <property type="evidence" value="ECO:0007669"/>
    <property type="project" value="UniProtKB-KW"/>
</dbReference>
<evidence type="ECO:0000256" key="9">
    <source>
        <dbReference type="ARBA" id="ARBA00023098"/>
    </source>
</evidence>
<keyword evidence="4" id="KW-0441">Lipid A biosynthesis</keyword>
<evidence type="ECO:0000256" key="4">
    <source>
        <dbReference type="ARBA" id="ARBA00022556"/>
    </source>
</evidence>
<evidence type="ECO:0000256" key="6">
    <source>
        <dbReference type="ARBA" id="ARBA00022741"/>
    </source>
</evidence>
<dbReference type="AlphaFoldDB" id="A0AB40CLZ2"/>
<dbReference type="GO" id="GO:0005524">
    <property type="term" value="F:ATP binding"/>
    <property type="evidence" value="ECO:0007669"/>
    <property type="project" value="UniProtKB-KW"/>
</dbReference>
<comment type="pathway">
    <text evidence="1">Glycolipid biosynthesis; lipid IV(A) biosynthesis; lipid IV(A) from (3R)-3-hydroxytetradecanoyl-[acyl-carrier-protein] and UDP-N-acetyl-alpha-D-glucosamine: step 6/6.</text>
</comment>
<evidence type="ECO:0000313" key="10">
    <source>
        <dbReference type="Proteomes" id="UP001515500"/>
    </source>
</evidence>
<keyword evidence="7" id="KW-0418">Kinase</keyword>